<feature type="transmembrane region" description="Helical" evidence="8">
    <location>
        <begin position="317"/>
        <end position="340"/>
    </location>
</feature>
<evidence type="ECO:0000256" key="7">
    <source>
        <dbReference type="ARBA" id="ARBA00049663"/>
    </source>
</evidence>
<evidence type="ECO:0000256" key="3">
    <source>
        <dbReference type="ARBA" id="ARBA00022475"/>
    </source>
</evidence>
<evidence type="ECO:0000256" key="8">
    <source>
        <dbReference type="SAM" id="Phobius"/>
    </source>
</evidence>
<gene>
    <name evidence="9" type="ORF">CfE428DRAFT_3129</name>
</gene>
<dbReference type="PANTHER" id="PTHR30354">
    <property type="entry name" value="GNT FAMILY GLUCONATE TRANSPORTER"/>
    <property type="match status" value="1"/>
</dbReference>
<evidence type="ECO:0000256" key="5">
    <source>
        <dbReference type="ARBA" id="ARBA00022989"/>
    </source>
</evidence>
<feature type="transmembrane region" description="Helical" evidence="8">
    <location>
        <begin position="26"/>
        <end position="45"/>
    </location>
</feature>
<proteinExistence type="inferred from homology"/>
<sequence precursor="true">MSPLILLLIGIAIVVGGILTLRMHAFLALVLAAFAVALLTPESALQSYAAKQLKKGDYSAKAAAAFPTKPAAARVAEEFGRTCTNLGLLLIMASILGEAMLLSGAAESIASALLRTMGAARAHWAFFITSFFLTIPVFFETTFYLLSPLTKAVARQTKRNYLLMVMCTVAGGTITHSLVPPCMGPMFVAVALGVPIGRMMAMGCLIGFGAALFGVAFALWSNRHHTLEVPAEDAAIVENAMHHTLPPLWLSLIPVTLPIFLIALSASINSPDPAPGVFAAVVRVLGEKEMALLIGALIALGLLVWKRDRAATNKAVGHALTTGATVLLIICAGGAFGGALRHTGISEQLGSTLSGMQAFALPALFLITTLVRTAQGSATVAMLTAAPIAKAFIESGHAHVNPVYFALAIGCGSKPFSWMNDGGFWIISRLSGLREDQTLRTVSPMMALQGVAGLVLTMIVSLLWPMV</sequence>
<keyword evidence="10" id="KW-1185">Reference proteome</keyword>
<keyword evidence="5 8" id="KW-1133">Transmembrane helix</keyword>
<dbReference type="InterPro" id="IPR003474">
    <property type="entry name" value="Glcn_transporter"/>
</dbReference>
<accession>B4D2K4</accession>
<feature type="transmembrane region" description="Helical" evidence="8">
    <location>
        <begin position="126"/>
        <end position="149"/>
    </location>
</feature>
<comment type="caution">
    <text evidence="9">The sequence shown here is derived from an EMBL/GenBank/DDBJ whole genome shotgun (WGS) entry which is preliminary data.</text>
</comment>
<keyword evidence="3" id="KW-1003">Cell membrane</keyword>
<name>B4D2K4_9BACT</name>
<keyword evidence="2" id="KW-0813">Transport</keyword>
<organism evidence="9 10">
    <name type="scientific">Chthoniobacter flavus Ellin428</name>
    <dbReference type="NCBI Taxonomy" id="497964"/>
    <lineage>
        <taxon>Bacteria</taxon>
        <taxon>Pseudomonadati</taxon>
        <taxon>Verrucomicrobiota</taxon>
        <taxon>Spartobacteria</taxon>
        <taxon>Chthoniobacterales</taxon>
        <taxon>Chthoniobacteraceae</taxon>
        <taxon>Chthoniobacter</taxon>
    </lineage>
</organism>
<dbReference type="GO" id="GO:0015128">
    <property type="term" value="F:gluconate transmembrane transporter activity"/>
    <property type="evidence" value="ECO:0007669"/>
    <property type="project" value="InterPro"/>
</dbReference>
<protein>
    <submittedName>
        <fullName evidence="9">Gluconate transporter</fullName>
    </submittedName>
</protein>
<feature type="transmembrane region" description="Helical" evidence="8">
    <location>
        <begin position="199"/>
        <end position="220"/>
    </location>
</feature>
<dbReference type="PANTHER" id="PTHR30354:SF22">
    <property type="entry name" value="HIGH-AFFINITY GLUCONATE TRANSPORTER"/>
    <property type="match status" value="1"/>
</dbReference>
<keyword evidence="4 8" id="KW-0812">Transmembrane</keyword>
<reference evidence="9 10" key="1">
    <citation type="journal article" date="2011" name="J. Bacteriol.">
        <title>Genome sequence of Chthoniobacter flavus Ellin428, an aerobic heterotrophic soil bacterium.</title>
        <authorList>
            <person name="Kant R."/>
            <person name="van Passel M.W."/>
            <person name="Palva A."/>
            <person name="Lucas S."/>
            <person name="Lapidus A."/>
            <person name="Glavina Del Rio T."/>
            <person name="Dalin E."/>
            <person name="Tice H."/>
            <person name="Bruce D."/>
            <person name="Goodwin L."/>
            <person name="Pitluck S."/>
            <person name="Larimer F.W."/>
            <person name="Land M.L."/>
            <person name="Hauser L."/>
            <person name="Sangwan P."/>
            <person name="de Vos W.M."/>
            <person name="Janssen P.H."/>
            <person name="Smidt H."/>
        </authorList>
    </citation>
    <scope>NUCLEOTIDE SEQUENCE [LARGE SCALE GENOMIC DNA]</scope>
    <source>
        <strain evidence="9 10">Ellin428</strain>
    </source>
</reference>
<dbReference type="InParanoid" id="B4D2K4"/>
<dbReference type="Pfam" id="PF02447">
    <property type="entry name" value="GntP_permease"/>
    <property type="match status" value="1"/>
</dbReference>
<evidence type="ECO:0000313" key="10">
    <source>
        <dbReference type="Proteomes" id="UP000005824"/>
    </source>
</evidence>
<feature type="transmembrane region" description="Helical" evidence="8">
    <location>
        <begin position="288"/>
        <end position="305"/>
    </location>
</feature>
<evidence type="ECO:0000256" key="1">
    <source>
        <dbReference type="ARBA" id="ARBA00004651"/>
    </source>
</evidence>
<evidence type="ECO:0000256" key="2">
    <source>
        <dbReference type="ARBA" id="ARBA00022448"/>
    </source>
</evidence>
<dbReference type="AlphaFoldDB" id="B4D2K4"/>
<dbReference type="GO" id="GO:0005886">
    <property type="term" value="C:plasma membrane"/>
    <property type="evidence" value="ECO:0007669"/>
    <property type="project" value="UniProtKB-SubCell"/>
</dbReference>
<dbReference type="eggNOG" id="COG2610">
    <property type="taxonomic scope" value="Bacteria"/>
</dbReference>
<evidence type="ECO:0000313" key="9">
    <source>
        <dbReference type="EMBL" id="EDY19444.1"/>
    </source>
</evidence>
<feature type="transmembrane region" description="Helical" evidence="8">
    <location>
        <begin position="352"/>
        <end position="371"/>
    </location>
</feature>
<evidence type="ECO:0000256" key="4">
    <source>
        <dbReference type="ARBA" id="ARBA00022692"/>
    </source>
</evidence>
<dbReference type="Proteomes" id="UP000005824">
    <property type="component" value="Unassembled WGS sequence"/>
</dbReference>
<comment type="similarity">
    <text evidence="7">Belongs to the GntP permease family.</text>
</comment>
<dbReference type="RefSeq" id="WP_006980454.1">
    <property type="nucleotide sequence ID" value="NZ_ABVL01000008.1"/>
</dbReference>
<dbReference type="EMBL" id="ABVL01000008">
    <property type="protein sequence ID" value="EDY19444.1"/>
    <property type="molecule type" value="Genomic_DNA"/>
</dbReference>
<feature type="transmembrane region" description="Helical" evidence="8">
    <location>
        <begin position="446"/>
        <end position="464"/>
    </location>
</feature>
<feature type="transmembrane region" description="Helical" evidence="8">
    <location>
        <begin position="248"/>
        <end position="268"/>
    </location>
</feature>
<keyword evidence="6 8" id="KW-0472">Membrane</keyword>
<feature type="transmembrane region" description="Helical" evidence="8">
    <location>
        <begin position="161"/>
        <end position="179"/>
    </location>
</feature>
<feature type="transmembrane region" description="Helical" evidence="8">
    <location>
        <begin position="86"/>
        <end position="106"/>
    </location>
</feature>
<dbReference type="STRING" id="497964.CfE428DRAFT_3129"/>
<evidence type="ECO:0000256" key="6">
    <source>
        <dbReference type="ARBA" id="ARBA00023136"/>
    </source>
</evidence>
<comment type="subcellular location">
    <subcellularLocation>
        <location evidence="1">Cell membrane</location>
        <topology evidence="1">Multi-pass membrane protein</topology>
    </subcellularLocation>
</comment>